<dbReference type="STRING" id="595434.RISK_001677"/>
<protein>
    <submittedName>
        <fullName evidence="1">Uncharacterized protein</fullName>
    </submittedName>
</protein>
<evidence type="ECO:0000313" key="1">
    <source>
        <dbReference type="EMBL" id="KLU06466.1"/>
    </source>
</evidence>
<comment type="caution">
    <text evidence="1">The sequence shown here is derived from an EMBL/GenBank/DDBJ whole genome shotgun (WGS) entry which is preliminary data.</text>
</comment>
<dbReference type="Proteomes" id="UP000036367">
    <property type="component" value="Unassembled WGS sequence"/>
</dbReference>
<evidence type="ECO:0000313" key="2">
    <source>
        <dbReference type="Proteomes" id="UP000036367"/>
    </source>
</evidence>
<organism evidence="1 2">
    <name type="scientific">Rhodopirellula islandica</name>
    <dbReference type="NCBI Taxonomy" id="595434"/>
    <lineage>
        <taxon>Bacteria</taxon>
        <taxon>Pseudomonadati</taxon>
        <taxon>Planctomycetota</taxon>
        <taxon>Planctomycetia</taxon>
        <taxon>Pirellulales</taxon>
        <taxon>Pirellulaceae</taxon>
        <taxon>Rhodopirellula</taxon>
    </lineage>
</organism>
<proteinExistence type="predicted"/>
<name>A0A0J1BIU5_RHOIS</name>
<keyword evidence="2" id="KW-1185">Reference proteome</keyword>
<dbReference type="AlphaFoldDB" id="A0A0J1BIU5"/>
<gene>
    <name evidence="1" type="ORF">RISK_001677</name>
</gene>
<dbReference type="EMBL" id="LECT01000015">
    <property type="protein sequence ID" value="KLU06466.1"/>
    <property type="molecule type" value="Genomic_DNA"/>
</dbReference>
<dbReference type="PATRIC" id="fig|595434.4.peg.1599"/>
<reference evidence="1" key="1">
    <citation type="submission" date="2015-05" db="EMBL/GenBank/DDBJ databases">
        <title>Permanent draft genome of Rhodopirellula islandicus K833.</title>
        <authorList>
            <person name="Kizina J."/>
            <person name="Richter M."/>
            <person name="Glockner F.O."/>
            <person name="Harder J."/>
        </authorList>
    </citation>
    <scope>NUCLEOTIDE SEQUENCE [LARGE SCALE GENOMIC DNA]</scope>
    <source>
        <strain evidence="1">K833</strain>
    </source>
</reference>
<accession>A0A0J1BIU5</accession>
<sequence>MRMPEHGIASAISFGQSAEQANHGFDSHGCEAGTIFIGCCDSTVNHGFFDPSGSR</sequence>